<feature type="region of interest" description="Disordered" evidence="2">
    <location>
        <begin position="178"/>
        <end position="213"/>
    </location>
</feature>
<dbReference type="Gene3D" id="3.30.900.10">
    <property type="entry name" value="HORMA domain"/>
    <property type="match status" value="1"/>
</dbReference>
<dbReference type="GeneID" id="27310304"/>
<protein>
    <recommendedName>
        <fullName evidence="3">HORMA domain-containing protein</fullName>
    </recommendedName>
</protein>
<dbReference type="STRING" id="253628.A0A0D2AIC3"/>
<dbReference type="OrthoDB" id="21254at2759"/>
<dbReference type="HOGENOM" id="CLU_050394_1_1_1"/>
<name>A0A0D2AIC3_9PEZI</name>
<evidence type="ECO:0000313" key="5">
    <source>
        <dbReference type="Proteomes" id="UP000053259"/>
    </source>
</evidence>
<dbReference type="InterPro" id="IPR045091">
    <property type="entry name" value="Mad2-like"/>
</dbReference>
<dbReference type="AlphaFoldDB" id="A0A0D2AIC3"/>
<evidence type="ECO:0000256" key="2">
    <source>
        <dbReference type="SAM" id="MobiDB-lite"/>
    </source>
</evidence>
<dbReference type="GO" id="GO:0016035">
    <property type="term" value="C:zeta DNA polymerase complex"/>
    <property type="evidence" value="ECO:0007669"/>
    <property type="project" value="TreeGrafter"/>
</dbReference>
<evidence type="ECO:0000313" key="4">
    <source>
        <dbReference type="EMBL" id="KIW06618.1"/>
    </source>
</evidence>
<organism evidence="4 5">
    <name type="scientific">Verruconis gallopava</name>
    <dbReference type="NCBI Taxonomy" id="253628"/>
    <lineage>
        <taxon>Eukaryota</taxon>
        <taxon>Fungi</taxon>
        <taxon>Dikarya</taxon>
        <taxon>Ascomycota</taxon>
        <taxon>Pezizomycotina</taxon>
        <taxon>Dothideomycetes</taxon>
        <taxon>Pleosporomycetidae</taxon>
        <taxon>Venturiales</taxon>
        <taxon>Sympoventuriaceae</taxon>
        <taxon>Verruconis</taxon>
    </lineage>
</organism>
<comment type="similarity">
    <text evidence="1">Belongs to the MAD2 family.</text>
</comment>
<dbReference type="EMBL" id="KN847534">
    <property type="protein sequence ID" value="KIW06618.1"/>
    <property type="molecule type" value="Genomic_DNA"/>
</dbReference>
<evidence type="ECO:0000259" key="3">
    <source>
        <dbReference type="PROSITE" id="PS50815"/>
    </source>
</evidence>
<accession>A0A0D2AIC3</accession>
<dbReference type="PANTHER" id="PTHR11842">
    <property type="entry name" value="MITOTIC SPINDLE ASSEMBLY CHECKPOINT PROTEIN MAD2"/>
    <property type="match status" value="1"/>
</dbReference>
<dbReference type="InterPro" id="IPR003511">
    <property type="entry name" value="HORMA_dom"/>
</dbReference>
<keyword evidence="5" id="KW-1185">Reference proteome</keyword>
<dbReference type="InParanoid" id="A0A0D2AIC3"/>
<dbReference type="Pfam" id="PF02301">
    <property type="entry name" value="HORMA"/>
    <property type="match status" value="1"/>
</dbReference>
<dbReference type="PANTHER" id="PTHR11842:SF10">
    <property type="entry name" value="MITOTIC SPINDLE ASSEMBLY CHECKPOINT PROTEIN MAD2B"/>
    <property type="match status" value="1"/>
</dbReference>
<feature type="domain" description="HORMA" evidence="3">
    <location>
        <begin position="8"/>
        <end position="230"/>
    </location>
</feature>
<gene>
    <name evidence="4" type="ORF">PV09_02331</name>
</gene>
<dbReference type="PROSITE" id="PS50815">
    <property type="entry name" value="HORMA"/>
    <property type="match status" value="1"/>
</dbReference>
<dbReference type="SUPFAM" id="SSF56019">
    <property type="entry name" value="The spindle assembly checkpoint protein mad2"/>
    <property type="match status" value="1"/>
</dbReference>
<proteinExistence type="inferred from homology"/>
<reference evidence="4 5" key="1">
    <citation type="submission" date="2015-01" db="EMBL/GenBank/DDBJ databases">
        <title>The Genome Sequence of Ochroconis gallopava CBS43764.</title>
        <authorList>
            <consortium name="The Broad Institute Genomics Platform"/>
            <person name="Cuomo C."/>
            <person name="de Hoog S."/>
            <person name="Gorbushina A."/>
            <person name="Stielow B."/>
            <person name="Teixiera M."/>
            <person name="Abouelleil A."/>
            <person name="Chapman S.B."/>
            <person name="Priest M."/>
            <person name="Young S.K."/>
            <person name="Wortman J."/>
            <person name="Nusbaum C."/>
            <person name="Birren B."/>
        </authorList>
    </citation>
    <scope>NUCLEOTIDE SEQUENCE [LARGE SCALE GENOMIC DNA]</scope>
    <source>
        <strain evidence="4 5">CBS 43764</strain>
    </source>
</reference>
<evidence type="ECO:0000256" key="1">
    <source>
        <dbReference type="ARBA" id="ARBA00010348"/>
    </source>
</evidence>
<dbReference type="VEuPathDB" id="FungiDB:PV09_02331"/>
<dbReference type="RefSeq" id="XP_016216487.1">
    <property type="nucleotide sequence ID" value="XM_016355351.1"/>
</dbReference>
<dbReference type="Proteomes" id="UP000053259">
    <property type="component" value="Unassembled WGS sequence"/>
</dbReference>
<sequence>MSFDNTYAALVSNWGDFLTVAIHTILYERHIYPLETFITVKKWNYPVRQSRHPKVCKWINDAVAAVLEELLKCTVDRVAVVIYSQQAQPLERFMFDLSRFPIVSKEDLHTPIQRLTPSGQQQSPTPANPASVDLQEQFRAVMTKLTVCGSMLKPIPPGCTFTVAIELKDAADPPIGHPQPWIPVQPSLQREVPRADSESTSVKSGSDLGGVYTTPIRSVASGEMVFEMWIEEGQAKENELQSSPDAAKQ</sequence>
<dbReference type="InterPro" id="IPR036570">
    <property type="entry name" value="HORMA_dom_sf"/>
</dbReference>